<dbReference type="Proteomes" id="UP001139411">
    <property type="component" value="Unassembled WGS sequence"/>
</dbReference>
<dbReference type="PANTHER" id="PTHR34610:SF3">
    <property type="entry name" value="SSL7007 PROTEIN"/>
    <property type="match status" value="1"/>
</dbReference>
<evidence type="ECO:0000259" key="1">
    <source>
        <dbReference type="Pfam" id="PF13470"/>
    </source>
</evidence>
<name>A0A9X1TS10_9BACT</name>
<dbReference type="RefSeq" id="WP_235177609.1">
    <property type="nucleotide sequence ID" value="NZ_JAKFFV010000005.1"/>
</dbReference>
<dbReference type="EMBL" id="JAKFFV010000005">
    <property type="protein sequence ID" value="MCF2498534.1"/>
    <property type="molecule type" value="Genomic_DNA"/>
</dbReference>
<sequence>MIKAVIDTNCLRASIPPKSPYYQLYRDFKSGRFEWYVSNEILMEYDEIITQTYSQKTAQFILHQLAVAPNVIFSEPAFKWNLVLNDPDDNKFSDLAISSNCDYLVSNDRDFDVFSTVPFPKLVVLDLQSFLDLLAKYK</sequence>
<feature type="domain" description="PIN" evidence="1">
    <location>
        <begin position="3"/>
        <end position="110"/>
    </location>
</feature>
<reference evidence="2" key="1">
    <citation type="submission" date="2022-01" db="EMBL/GenBank/DDBJ databases">
        <title>Novel species in genus Dyadobacter.</title>
        <authorList>
            <person name="Ma C."/>
        </authorList>
    </citation>
    <scope>NUCLEOTIDE SEQUENCE</scope>
    <source>
        <strain evidence="2">CY357</strain>
    </source>
</reference>
<protein>
    <submittedName>
        <fullName evidence="2">Toxin-antitoxin system toxin component, PIN family</fullName>
    </submittedName>
</protein>
<dbReference type="InterPro" id="IPR002850">
    <property type="entry name" value="PIN_toxin-like"/>
</dbReference>
<dbReference type="SUPFAM" id="SSF88723">
    <property type="entry name" value="PIN domain-like"/>
    <property type="match status" value="1"/>
</dbReference>
<dbReference type="Pfam" id="PF13470">
    <property type="entry name" value="PIN_3"/>
    <property type="match status" value="1"/>
</dbReference>
<comment type="caution">
    <text evidence="2">The sequence shown here is derived from an EMBL/GenBank/DDBJ whole genome shotgun (WGS) entry which is preliminary data.</text>
</comment>
<dbReference type="PANTHER" id="PTHR34610">
    <property type="entry name" value="SSL7007 PROTEIN"/>
    <property type="match status" value="1"/>
</dbReference>
<dbReference type="NCBIfam" id="TIGR00305">
    <property type="entry name" value="putative toxin-antitoxin system toxin component, PIN family"/>
    <property type="match status" value="1"/>
</dbReference>
<gene>
    <name evidence="2" type="ORF">L0661_09460</name>
</gene>
<evidence type="ECO:0000313" key="2">
    <source>
        <dbReference type="EMBL" id="MCF2498534.1"/>
    </source>
</evidence>
<accession>A0A9X1TS10</accession>
<dbReference type="InterPro" id="IPR029060">
    <property type="entry name" value="PIN-like_dom_sf"/>
</dbReference>
<dbReference type="AlphaFoldDB" id="A0A9X1TS10"/>
<organism evidence="2 3">
    <name type="scientific">Dyadobacter chenhuakuii</name>
    <dbReference type="NCBI Taxonomy" id="2909339"/>
    <lineage>
        <taxon>Bacteria</taxon>
        <taxon>Pseudomonadati</taxon>
        <taxon>Bacteroidota</taxon>
        <taxon>Cytophagia</taxon>
        <taxon>Cytophagales</taxon>
        <taxon>Spirosomataceae</taxon>
        <taxon>Dyadobacter</taxon>
    </lineage>
</organism>
<dbReference type="InterPro" id="IPR002716">
    <property type="entry name" value="PIN_dom"/>
</dbReference>
<evidence type="ECO:0000313" key="3">
    <source>
        <dbReference type="Proteomes" id="UP001139411"/>
    </source>
</evidence>
<proteinExistence type="predicted"/>